<dbReference type="GO" id="GO:0071949">
    <property type="term" value="F:FAD binding"/>
    <property type="evidence" value="ECO:0007669"/>
    <property type="project" value="InterPro"/>
</dbReference>
<keyword evidence="4" id="KW-0274">FAD</keyword>
<keyword evidence="5" id="KW-0560">Oxidoreductase</keyword>
<keyword evidence="3" id="KW-0285">Flavoprotein</keyword>
<evidence type="ECO:0000256" key="1">
    <source>
        <dbReference type="ARBA" id="ARBA00001974"/>
    </source>
</evidence>
<keyword evidence="8" id="KW-1185">Reference proteome</keyword>
<evidence type="ECO:0000313" key="8">
    <source>
        <dbReference type="Proteomes" id="UP000747399"/>
    </source>
</evidence>
<evidence type="ECO:0000256" key="5">
    <source>
        <dbReference type="ARBA" id="ARBA00023002"/>
    </source>
</evidence>
<dbReference type="PANTHER" id="PTHR11530:SF11">
    <property type="entry name" value="D-ASPARTATE OXIDASE"/>
    <property type="match status" value="1"/>
</dbReference>
<reference evidence="7" key="1">
    <citation type="journal article" date="2021" name="Proc. Natl. Acad. Sci. U.S.A.">
        <title>Three genomes in the algal genus Volvox reveal the fate of a haploid sex-determining region after a transition to homothallism.</title>
        <authorList>
            <person name="Yamamoto K."/>
            <person name="Hamaji T."/>
            <person name="Kawai-Toyooka H."/>
            <person name="Matsuzaki R."/>
            <person name="Takahashi F."/>
            <person name="Nishimura Y."/>
            <person name="Kawachi M."/>
            <person name="Noguchi H."/>
            <person name="Minakuchi Y."/>
            <person name="Umen J.G."/>
            <person name="Toyoda A."/>
            <person name="Nozaki H."/>
        </authorList>
    </citation>
    <scope>NUCLEOTIDE SEQUENCE</scope>
    <source>
        <strain evidence="7">NIES-3780</strain>
    </source>
</reference>
<dbReference type="EMBL" id="BNCO01000024">
    <property type="protein sequence ID" value="GIL56531.1"/>
    <property type="molecule type" value="Genomic_DNA"/>
</dbReference>
<dbReference type="Gene3D" id="3.30.9.10">
    <property type="entry name" value="D-Amino Acid Oxidase, subunit A, domain 2"/>
    <property type="match status" value="1"/>
</dbReference>
<dbReference type="GO" id="GO:0019478">
    <property type="term" value="P:D-amino acid catabolic process"/>
    <property type="evidence" value="ECO:0007669"/>
    <property type="project" value="TreeGrafter"/>
</dbReference>
<dbReference type="InterPro" id="IPR023209">
    <property type="entry name" value="DAO"/>
</dbReference>
<dbReference type="Proteomes" id="UP000747399">
    <property type="component" value="Unassembled WGS sequence"/>
</dbReference>
<sequence>MQLSKKISLRLNNSVFPILPQGASTIAEAIGTEVRFVPRRTRAITVIPLSTCIMHSVLTSSLSWRRRVQLFAHSTSRLASSLASNAPNAKPPLRVCVVGGGVVGLTSALRLLQLNHRTGIADNQANTDGVTQPRRPVEVTVLASSFGADTTTAGAAGLWGPYKLSDTPEHLINRWGAATYNHLFQLAHSGLADVAGVSMVSSNSLFPEPQELPFWSHIPLDFAVMDERTLTGLSQRAISGSERIQAATPPGSDCVVPRLDPNPFLCGWGYHWQSIVCEGSRYLPWLTEQVRALGGRLRRVSPLTSLEQLSCPEVDLREGDVDLVVNAAGLGSLELLPDPEVVPIRGQVVRVEAPWVKQAYFYEPYYIIPNRDTVVLGGTGQRGDFNLAVSQEDKRLILDGCCRLLPSLRGARVVADWVGLRPGRTSLRLELQREGVRLGGGRSGGPGGGGRVVPVVHNYGHGGAGLTLAWGCAGDVVRLIVEEGLME</sequence>
<name>A0A8J4B9T7_9CHLO</name>
<evidence type="ECO:0000256" key="3">
    <source>
        <dbReference type="ARBA" id="ARBA00022630"/>
    </source>
</evidence>
<dbReference type="Gene3D" id="3.40.50.720">
    <property type="entry name" value="NAD(P)-binding Rossmann-like Domain"/>
    <property type="match status" value="1"/>
</dbReference>
<organism evidence="7 8">
    <name type="scientific">Volvox africanus</name>
    <dbReference type="NCBI Taxonomy" id="51714"/>
    <lineage>
        <taxon>Eukaryota</taxon>
        <taxon>Viridiplantae</taxon>
        <taxon>Chlorophyta</taxon>
        <taxon>core chlorophytes</taxon>
        <taxon>Chlorophyceae</taxon>
        <taxon>CS clade</taxon>
        <taxon>Chlamydomonadales</taxon>
        <taxon>Volvocaceae</taxon>
        <taxon>Volvox</taxon>
    </lineage>
</organism>
<proteinExistence type="inferred from homology"/>
<accession>A0A8J4B9T7</accession>
<dbReference type="Pfam" id="PF01266">
    <property type="entry name" value="DAO"/>
    <property type="match status" value="1"/>
</dbReference>
<dbReference type="SUPFAM" id="SSF54373">
    <property type="entry name" value="FAD-linked reductases, C-terminal domain"/>
    <property type="match status" value="1"/>
</dbReference>
<dbReference type="PANTHER" id="PTHR11530">
    <property type="entry name" value="D-AMINO ACID OXIDASE"/>
    <property type="match status" value="1"/>
</dbReference>
<gene>
    <name evidence="7" type="ORF">Vafri_11882</name>
</gene>
<evidence type="ECO:0000256" key="4">
    <source>
        <dbReference type="ARBA" id="ARBA00022827"/>
    </source>
</evidence>
<feature type="domain" description="FAD dependent oxidoreductase" evidence="6">
    <location>
        <begin position="94"/>
        <end position="476"/>
    </location>
</feature>
<evidence type="ECO:0000313" key="7">
    <source>
        <dbReference type="EMBL" id="GIL56531.1"/>
    </source>
</evidence>
<dbReference type="PROSITE" id="PS00677">
    <property type="entry name" value="DAO"/>
    <property type="match status" value="1"/>
</dbReference>
<evidence type="ECO:0000256" key="2">
    <source>
        <dbReference type="ARBA" id="ARBA00006730"/>
    </source>
</evidence>
<dbReference type="GO" id="GO:0005737">
    <property type="term" value="C:cytoplasm"/>
    <property type="evidence" value="ECO:0007669"/>
    <property type="project" value="TreeGrafter"/>
</dbReference>
<dbReference type="AlphaFoldDB" id="A0A8J4B9T7"/>
<dbReference type="InterPro" id="IPR006181">
    <property type="entry name" value="D-amino_acid_oxidase_CS"/>
</dbReference>
<protein>
    <recommendedName>
        <fullName evidence="6">FAD dependent oxidoreductase domain-containing protein</fullName>
    </recommendedName>
</protein>
<evidence type="ECO:0000259" key="6">
    <source>
        <dbReference type="Pfam" id="PF01266"/>
    </source>
</evidence>
<dbReference type="GO" id="GO:0003884">
    <property type="term" value="F:D-amino-acid oxidase activity"/>
    <property type="evidence" value="ECO:0007669"/>
    <property type="project" value="InterPro"/>
</dbReference>
<comment type="cofactor">
    <cofactor evidence="1">
        <name>FAD</name>
        <dbReference type="ChEBI" id="CHEBI:57692"/>
    </cofactor>
</comment>
<dbReference type="SUPFAM" id="SSF51971">
    <property type="entry name" value="Nucleotide-binding domain"/>
    <property type="match status" value="1"/>
</dbReference>
<comment type="caution">
    <text evidence="7">The sequence shown here is derived from an EMBL/GenBank/DDBJ whole genome shotgun (WGS) entry which is preliminary data.</text>
</comment>
<dbReference type="InterPro" id="IPR006076">
    <property type="entry name" value="FAD-dep_OxRdtase"/>
</dbReference>
<comment type="similarity">
    <text evidence="2">Belongs to the DAMOX/DASOX family.</text>
</comment>